<accession>V4BLC6</accession>
<dbReference type="OMA" id="YVCPYNS"/>
<dbReference type="EMBL" id="KB202591">
    <property type="protein sequence ID" value="ESO89419.1"/>
    <property type="molecule type" value="Genomic_DNA"/>
</dbReference>
<organism evidence="4 5">
    <name type="scientific">Lottia gigantea</name>
    <name type="common">Giant owl limpet</name>
    <dbReference type="NCBI Taxonomy" id="225164"/>
    <lineage>
        <taxon>Eukaryota</taxon>
        <taxon>Metazoa</taxon>
        <taxon>Spiralia</taxon>
        <taxon>Lophotrochozoa</taxon>
        <taxon>Mollusca</taxon>
        <taxon>Gastropoda</taxon>
        <taxon>Patellogastropoda</taxon>
        <taxon>Lottioidea</taxon>
        <taxon>Lottiidae</taxon>
        <taxon>Lottia</taxon>
    </lineage>
</organism>
<keyword evidence="5" id="KW-1185">Reference proteome</keyword>
<feature type="domain" description="SH3" evidence="3">
    <location>
        <begin position="1"/>
        <end position="57"/>
    </location>
</feature>
<dbReference type="PANTHER" id="PTHR45929:SF3">
    <property type="entry name" value="JAK PATHWAY SIGNAL TRANSDUCTION ADAPTOR MOLECULE"/>
    <property type="match status" value="1"/>
</dbReference>
<evidence type="ECO:0000256" key="2">
    <source>
        <dbReference type="PROSITE-ProRule" id="PRU00192"/>
    </source>
</evidence>
<name>V4BLC6_LOTGI</name>
<dbReference type="KEGG" id="lgi:LOTGIDRAFT_125183"/>
<proteinExistence type="predicted"/>
<dbReference type="STRING" id="225164.V4BLC6"/>
<dbReference type="InterPro" id="IPR050670">
    <property type="entry name" value="STAM"/>
</dbReference>
<dbReference type="PANTHER" id="PTHR45929">
    <property type="entry name" value="JAK PATHWAY SIGNAL TRANSDUCTION ADAPTOR MOLECULE"/>
    <property type="match status" value="1"/>
</dbReference>
<dbReference type="RefSeq" id="XP_009059782.1">
    <property type="nucleotide sequence ID" value="XM_009061534.1"/>
</dbReference>
<evidence type="ECO:0000259" key="3">
    <source>
        <dbReference type="PROSITE" id="PS50002"/>
    </source>
</evidence>
<keyword evidence="1 2" id="KW-0728">SH3 domain</keyword>
<sequence length="285" mass="32379">PHGVAQYDFEASHDDEISFKEGEVIILTGRMENEWLKGKIGHKEGIFPANFIEIIHPLHSEVYNGRPDSSPSPRSGPRCRARFDFEGEGQGDLVFEEGDVIKLLKHVGTDWLQGELDNKTGIFPLSFVEIIEDVPVESQQDPDEQNLATTVFDFEVLYRCTALYDYDSAQIEDLCFNAGDTIEVLQDQGEWLKGRLHTRFGIFPKSFVEIDAAGKRIFKPIFKRKTEEQLAKALFDFNGENDKELTFKKDDIIKLGELVDGASDWQWGNLHGNHGIFPVNFITLL</sequence>
<dbReference type="Gene3D" id="2.30.30.40">
    <property type="entry name" value="SH3 Domains"/>
    <property type="match status" value="4"/>
</dbReference>
<gene>
    <name evidence="4" type="ORF">LOTGIDRAFT_125183</name>
</gene>
<protein>
    <recommendedName>
        <fullName evidence="3">SH3 domain-containing protein</fullName>
    </recommendedName>
</protein>
<dbReference type="CDD" id="cd00174">
    <property type="entry name" value="SH3"/>
    <property type="match status" value="1"/>
</dbReference>
<dbReference type="PROSITE" id="PS50002">
    <property type="entry name" value="SH3"/>
    <property type="match status" value="4"/>
</dbReference>
<dbReference type="CTD" id="20232457"/>
<dbReference type="Pfam" id="PF00018">
    <property type="entry name" value="SH3_1"/>
    <property type="match status" value="3"/>
</dbReference>
<dbReference type="PRINTS" id="PR00499">
    <property type="entry name" value="P67PHOX"/>
</dbReference>
<evidence type="ECO:0000256" key="1">
    <source>
        <dbReference type="ARBA" id="ARBA00022443"/>
    </source>
</evidence>
<feature type="non-terminal residue" evidence="4">
    <location>
        <position position="1"/>
    </location>
</feature>
<dbReference type="GO" id="GO:0043328">
    <property type="term" value="P:protein transport to vacuole involved in ubiquitin-dependent protein catabolic process via the multivesicular body sorting pathway"/>
    <property type="evidence" value="ECO:0007669"/>
    <property type="project" value="TreeGrafter"/>
</dbReference>
<dbReference type="InterPro" id="IPR036028">
    <property type="entry name" value="SH3-like_dom_sf"/>
</dbReference>
<dbReference type="HOGENOM" id="CLU_015305_0_0_1"/>
<dbReference type="GeneID" id="20232457"/>
<reference evidence="4 5" key="1">
    <citation type="journal article" date="2013" name="Nature">
        <title>Insights into bilaterian evolution from three spiralian genomes.</title>
        <authorList>
            <person name="Simakov O."/>
            <person name="Marletaz F."/>
            <person name="Cho S.J."/>
            <person name="Edsinger-Gonzales E."/>
            <person name="Havlak P."/>
            <person name="Hellsten U."/>
            <person name="Kuo D.H."/>
            <person name="Larsson T."/>
            <person name="Lv J."/>
            <person name="Arendt D."/>
            <person name="Savage R."/>
            <person name="Osoegawa K."/>
            <person name="de Jong P."/>
            <person name="Grimwood J."/>
            <person name="Chapman J.A."/>
            <person name="Shapiro H."/>
            <person name="Aerts A."/>
            <person name="Otillar R.P."/>
            <person name="Terry A.Y."/>
            <person name="Boore J.L."/>
            <person name="Grigoriev I.V."/>
            <person name="Lindberg D.R."/>
            <person name="Seaver E.C."/>
            <person name="Weisblat D.A."/>
            <person name="Putnam N.H."/>
            <person name="Rokhsar D.S."/>
        </authorList>
    </citation>
    <scope>NUCLEOTIDE SEQUENCE [LARGE SCALE GENOMIC DNA]</scope>
</reference>
<dbReference type="Pfam" id="PF14604">
    <property type="entry name" value="SH3_9"/>
    <property type="match status" value="1"/>
</dbReference>
<dbReference type="SMART" id="SM00326">
    <property type="entry name" value="SH3"/>
    <property type="match status" value="4"/>
</dbReference>
<dbReference type="GO" id="GO:0033565">
    <property type="term" value="C:ESCRT-0 complex"/>
    <property type="evidence" value="ECO:0007669"/>
    <property type="project" value="TreeGrafter"/>
</dbReference>
<feature type="domain" description="SH3" evidence="3">
    <location>
        <begin position="155"/>
        <end position="213"/>
    </location>
</feature>
<dbReference type="AlphaFoldDB" id="V4BLC6"/>
<dbReference type="InterPro" id="IPR001452">
    <property type="entry name" value="SH3_domain"/>
</dbReference>
<feature type="domain" description="SH3" evidence="3">
    <location>
        <begin position="74"/>
        <end position="133"/>
    </location>
</feature>
<dbReference type="PRINTS" id="PR00452">
    <property type="entry name" value="SH3DOMAIN"/>
</dbReference>
<evidence type="ECO:0000313" key="5">
    <source>
        <dbReference type="Proteomes" id="UP000030746"/>
    </source>
</evidence>
<feature type="domain" description="SH3" evidence="3">
    <location>
        <begin position="226"/>
        <end position="285"/>
    </location>
</feature>
<dbReference type="OrthoDB" id="27823at2759"/>
<evidence type="ECO:0000313" key="4">
    <source>
        <dbReference type="EMBL" id="ESO89419.1"/>
    </source>
</evidence>
<dbReference type="SUPFAM" id="SSF50044">
    <property type="entry name" value="SH3-domain"/>
    <property type="match status" value="4"/>
</dbReference>
<dbReference type="Proteomes" id="UP000030746">
    <property type="component" value="Unassembled WGS sequence"/>
</dbReference>